<keyword evidence="2" id="KW-1185">Reference proteome</keyword>
<evidence type="ECO:0000313" key="1">
    <source>
        <dbReference type="EMBL" id="KIO20001.1"/>
    </source>
</evidence>
<dbReference type="EMBL" id="KN823193">
    <property type="protein sequence ID" value="KIO20001.1"/>
    <property type="molecule type" value="Genomic_DNA"/>
</dbReference>
<sequence>MVFEANDNFQSGAIPEISQPASIQRAWDEFKFDIENLQVQHDLTRFRDPEHHWCYHSSR</sequence>
<protein>
    <submittedName>
        <fullName evidence="1">Uncharacterized protein</fullName>
    </submittedName>
</protein>
<dbReference type="AlphaFoldDB" id="A0A0C3Q7I1"/>
<accession>A0A0C3Q7I1</accession>
<name>A0A0C3Q7I1_9AGAM</name>
<organism evidence="1 2">
    <name type="scientific">Tulasnella calospora MUT 4182</name>
    <dbReference type="NCBI Taxonomy" id="1051891"/>
    <lineage>
        <taxon>Eukaryota</taxon>
        <taxon>Fungi</taxon>
        <taxon>Dikarya</taxon>
        <taxon>Basidiomycota</taxon>
        <taxon>Agaricomycotina</taxon>
        <taxon>Agaricomycetes</taxon>
        <taxon>Cantharellales</taxon>
        <taxon>Tulasnellaceae</taxon>
        <taxon>Tulasnella</taxon>
    </lineage>
</organism>
<gene>
    <name evidence="1" type="ORF">M407DRAFT_245978</name>
</gene>
<reference evidence="1 2" key="1">
    <citation type="submission" date="2014-04" db="EMBL/GenBank/DDBJ databases">
        <authorList>
            <consortium name="DOE Joint Genome Institute"/>
            <person name="Kuo A."/>
            <person name="Girlanda M."/>
            <person name="Perotto S."/>
            <person name="Kohler A."/>
            <person name="Nagy L.G."/>
            <person name="Floudas D."/>
            <person name="Copeland A."/>
            <person name="Barry K.W."/>
            <person name="Cichocki N."/>
            <person name="Veneault-Fourrey C."/>
            <person name="LaButti K."/>
            <person name="Lindquist E.A."/>
            <person name="Lipzen A."/>
            <person name="Lundell T."/>
            <person name="Morin E."/>
            <person name="Murat C."/>
            <person name="Sun H."/>
            <person name="Tunlid A."/>
            <person name="Henrissat B."/>
            <person name="Grigoriev I.V."/>
            <person name="Hibbett D.S."/>
            <person name="Martin F."/>
            <person name="Nordberg H.P."/>
            <person name="Cantor M.N."/>
            <person name="Hua S.X."/>
        </authorList>
    </citation>
    <scope>NUCLEOTIDE SEQUENCE [LARGE SCALE GENOMIC DNA]</scope>
    <source>
        <strain evidence="1 2">MUT 4182</strain>
    </source>
</reference>
<dbReference type="Proteomes" id="UP000054248">
    <property type="component" value="Unassembled WGS sequence"/>
</dbReference>
<evidence type="ECO:0000313" key="2">
    <source>
        <dbReference type="Proteomes" id="UP000054248"/>
    </source>
</evidence>
<proteinExistence type="predicted"/>
<reference evidence="2" key="2">
    <citation type="submission" date="2015-01" db="EMBL/GenBank/DDBJ databases">
        <title>Evolutionary Origins and Diversification of the Mycorrhizal Mutualists.</title>
        <authorList>
            <consortium name="DOE Joint Genome Institute"/>
            <consortium name="Mycorrhizal Genomics Consortium"/>
            <person name="Kohler A."/>
            <person name="Kuo A."/>
            <person name="Nagy L.G."/>
            <person name="Floudas D."/>
            <person name="Copeland A."/>
            <person name="Barry K.W."/>
            <person name="Cichocki N."/>
            <person name="Veneault-Fourrey C."/>
            <person name="LaButti K."/>
            <person name="Lindquist E.A."/>
            <person name="Lipzen A."/>
            <person name="Lundell T."/>
            <person name="Morin E."/>
            <person name="Murat C."/>
            <person name="Riley R."/>
            <person name="Ohm R."/>
            <person name="Sun H."/>
            <person name="Tunlid A."/>
            <person name="Henrissat B."/>
            <person name="Grigoriev I.V."/>
            <person name="Hibbett D.S."/>
            <person name="Martin F."/>
        </authorList>
    </citation>
    <scope>NUCLEOTIDE SEQUENCE [LARGE SCALE GENOMIC DNA]</scope>
    <source>
        <strain evidence="2">MUT 4182</strain>
    </source>
</reference>
<dbReference type="HOGENOM" id="CLU_2962603_0_0_1"/>